<accession>A0A9D2PGU7</accession>
<evidence type="ECO:0000313" key="1">
    <source>
        <dbReference type="EMBL" id="HJC49984.1"/>
    </source>
</evidence>
<protein>
    <submittedName>
        <fullName evidence="1">Uncharacterized protein</fullName>
    </submittedName>
</protein>
<gene>
    <name evidence="1" type="ORF">H9754_05285</name>
</gene>
<sequence length="67" mass="7960">MMIDDLIKRWENKENTDEGWLQLEKDMIQFLHEDHPLEEKRKLSPLGILESTVVVCDGIKRRKGLIK</sequence>
<name>A0A9D2PGU7_9FIRM</name>
<dbReference type="EMBL" id="DWWD01000022">
    <property type="protein sequence ID" value="HJC49984.1"/>
    <property type="molecule type" value="Genomic_DNA"/>
</dbReference>
<dbReference type="Proteomes" id="UP000823904">
    <property type="component" value="Unassembled WGS sequence"/>
</dbReference>
<comment type="caution">
    <text evidence="1">The sequence shown here is derived from an EMBL/GenBank/DDBJ whole genome shotgun (WGS) entry which is preliminary data.</text>
</comment>
<organism evidence="1 2">
    <name type="scientific">Candidatus Anaerostipes avistercoris</name>
    <dbReference type="NCBI Taxonomy" id="2838462"/>
    <lineage>
        <taxon>Bacteria</taxon>
        <taxon>Bacillati</taxon>
        <taxon>Bacillota</taxon>
        <taxon>Clostridia</taxon>
        <taxon>Lachnospirales</taxon>
        <taxon>Lachnospiraceae</taxon>
        <taxon>Anaerostipes</taxon>
    </lineage>
</organism>
<dbReference type="AlphaFoldDB" id="A0A9D2PGU7"/>
<reference evidence="1" key="2">
    <citation type="submission" date="2021-04" db="EMBL/GenBank/DDBJ databases">
        <authorList>
            <person name="Gilroy R."/>
        </authorList>
    </citation>
    <scope>NUCLEOTIDE SEQUENCE</scope>
    <source>
        <strain evidence="1">ChiSjej3B21-8574</strain>
    </source>
</reference>
<proteinExistence type="predicted"/>
<evidence type="ECO:0000313" key="2">
    <source>
        <dbReference type="Proteomes" id="UP000823904"/>
    </source>
</evidence>
<reference evidence="1" key="1">
    <citation type="journal article" date="2021" name="PeerJ">
        <title>Extensive microbial diversity within the chicken gut microbiome revealed by metagenomics and culture.</title>
        <authorList>
            <person name="Gilroy R."/>
            <person name="Ravi A."/>
            <person name="Getino M."/>
            <person name="Pursley I."/>
            <person name="Horton D.L."/>
            <person name="Alikhan N.F."/>
            <person name="Baker D."/>
            <person name="Gharbi K."/>
            <person name="Hall N."/>
            <person name="Watson M."/>
            <person name="Adriaenssens E.M."/>
            <person name="Foster-Nyarko E."/>
            <person name="Jarju S."/>
            <person name="Secka A."/>
            <person name="Antonio M."/>
            <person name="Oren A."/>
            <person name="Chaudhuri R.R."/>
            <person name="La Ragione R."/>
            <person name="Hildebrand F."/>
            <person name="Pallen M.J."/>
        </authorList>
    </citation>
    <scope>NUCLEOTIDE SEQUENCE</scope>
    <source>
        <strain evidence="1">ChiSjej3B21-8574</strain>
    </source>
</reference>